<protein>
    <submittedName>
        <fullName evidence="1">Uncharacterized protein</fullName>
    </submittedName>
</protein>
<gene>
    <name evidence="1" type="ORF">CSTERTH_06510</name>
</gene>
<dbReference type="RefSeq" id="WP_015359049.1">
    <property type="nucleotide sequence ID" value="NZ_CP014672.1"/>
</dbReference>
<evidence type="ECO:0000313" key="1">
    <source>
        <dbReference type="EMBL" id="ANW98705.1"/>
    </source>
</evidence>
<sequence>MPLVHLVLADHDFEYINRLAQWFMENKADRFSVSVFTEKESFKKFVSANGGKIDVILASEDFITDIPANNGTAILLGQALRIKNLPFVEKYKPAPSIYSEILSAVSASPAEAEKWNSGGKSDLVVCFSTNMYLKSVFAILLCLTAKEHVYVSLESFPFHTMEEDTYFNKNLSDVLYYIKSRKGNPVMALESAVITRENLSFLPPVDNPLDLWELTNDETDTLIEALGSWGHFSRVIVDPEVNAGSLTVKLLKAASCIVVPFDKKHMHQIPRMKRMFSGILGQDLGKVKWVNCGNSGTVYPEELDNYFEITWIDESILSLPSLSDLSLQRFQRKNLEDLLSK</sequence>
<reference evidence="1 2" key="1">
    <citation type="submission" date="2016-02" db="EMBL/GenBank/DDBJ databases">
        <title>Comparison of Clostridium stercorarium subspecies using comparative genomics and transcriptomics.</title>
        <authorList>
            <person name="Schellenberg J."/>
            <person name="Thallinger G."/>
            <person name="Levin D.B."/>
            <person name="Zhang X."/>
            <person name="Alvare G."/>
            <person name="Fristensky B."/>
            <person name="Sparling R."/>
        </authorList>
    </citation>
    <scope>NUCLEOTIDE SEQUENCE [LARGE SCALE GENOMIC DNA]</scope>
    <source>
        <strain evidence="1 2">DSM 2910</strain>
    </source>
</reference>
<dbReference type="EMBL" id="CP014672">
    <property type="protein sequence ID" value="ANW98705.1"/>
    <property type="molecule type" value="Genomic_DNA"/>
</dbReference>
<name>A0A1B1YD71_THEST</name>
<dbReference type="OrthoDB" id="9777019at2"/>
<dbReference type="InterPro" id="IPR027417">
    <property type="entry name" value="P-loop_NTPase"/>
</dbReference>
<proteinExistence type="predicted"/>
<dbReference type="Proteomes" id="UP000092971">
    <property type="component" value="Chromosome"/>
</dbReference>
<dbReference type="AlphaFoldDB" id="A0A1B1YD71"/>
<dbReference type="Gene3D" id="3.40.50.300">
    <property type="entry name" value="P-loop containing nucleotide triphosphate hydrolases"/>
    <property type="match status" value="1"/>
</dbReference>
<dbReference type="Gene3D" id="3.40.50.10850">
    <property type="entry name" value="Ntrc-like two-domain protein"/>
    <property type="match status" value="1"/>
</dbReference>
<organism evidence="1 2">
    <name type="scientific">Thermoclostridium stercorarium subsp. thermolacticum DSM 2910</name>
    <dbReference type="NCBI Taxonomy" id="1121336"/>
    <lineage>
        <taxon>Bacteria</taxon>
        <taxon>Bacillati</taxon>
        <taxon>Bacillota</taxon>
        <taxon>Clostridia</taxon>
        <taxon>Eubacteriales</taxon>
        <taxon>Oscillospiraceae</taxon>
        <taxon>Thermoclostridium</taxon>
    </lineage>
</organism>
<evidence type="ECO:0000313" key="2">
    <source>
        <dbReference type="Proteomes" id="UP000092971"/>
    </source>
</evidence>
<accession>A0A1B1YD71</accession>